<reference evidence="1 2" key="1">
    <citation type="submission" date="2014-08" db="EMBL/GenBank/DDBJ databases">
        <title>Draft genome sequence of a novel L-asparaginase producing marine bacterium, Halomonas campaniensis.</title>
        <authorList>
            <person name="Sundarakrishnan B."/>
            <person name="Moushumi Priya A."/>
            <person name="Raman G."/>
            <person name="Sakthivel N."/>
            <person name="Park S."/>
            <person name="Jayachandran S."/>
        </authorList>
    </citation>
    <scope>NUCLEOTIDE SEQUENCE [LARGE SCALE GENOMIC DNA]</scope>
    <source>
        <strain evidence="1 2">SK03</strain>
    </source>
</reference>
<evidence type="ECO:0000313" key="2">
    <source>
        <dbReference type="Proteomes" id="UP000197334"/>
    </source>
</evidence>
<dbReference type="Proteomes" id="UP000197334">
    <property type="component" value="Unassembled WGS sequence"/>
</dbReference>
<comment type="caution">
    <text evidence="1">The sequence shown here is derived from an EMBL/GenBank/DDBJ whole genome shotgun (WGS) entry which is preliminary data.</text>
</comment>
<organism evidence="1 2">
    <name type="scientific">Halomonas campaniensis</name>
    <dbReference type="NCBI Taxonomy" id="213554"/>
    <lineage>
        <taxon>Bacteria</taxon>
        <taxon>Pseudomonadati</taxon>
        <taxon>Pseudomonadota</taxon>
        <taxon>Gammaproteobacteria</taxon>
        <taxon>Oceanospirillales</taxon>
        <taxon>Halomonadaceae</taxon>
        <taxon>Halomonas</taxon>
    </lineage>
</organism>
<gene>
    <name evidence="1" type="ORF">JI62_08980</name>
</gene>
<proteinExistence type="predicted"/>
<keyword evidence="2" id="KW-1185">Reference proteome</keyword>
<dbReference type="AlphaFoldDB" id="A0A246S265"/>
<dbReference type="RefSeq" id="WP_088699851.1">
    <property type="nucleotide sequence ID" value="NZ_JPUA01000026.1"/>
</dbReference>
<protein>
    <submittedName>
        <fullName evidence="1">Uncharacterized protein</fullName>
    </submittedName>
</protein>
<dbReference type="EMBL" id="JPUA01000026">
    <property type="protein sequence ID" value="OWV29865.1"/>
    <property type="molecule type" value="Genomic_DNA"/>
</dbReference>
<evidence type="ECO:0000313" key="1">
    <source>
        <dbReference type="EMBL" id="OWV29865.1"/>
    </source>
</evidence>
<sequence length="126" mass="13876">MKPLLVSRVEPFSPGDESAKVSLQSEFGELVVFSYPCDFKPGDLVPNKLSVLDGDAKAAYLADWPDEMKKEHAVERIERTGPFSYKGIGYVADQSSGLVEVMGFVLDFGEVPCTGHVEFECLRVDL</sequence>
<dbReference type="OrthoDB" id="6401349at2"/>
<accession>A0A246S265</accession>
<name>A0A246S265_9GAMM</name>